<dbReference type="STRING" id="1182545.A0A072PRJ2"/>
<evidence type="ECO:0000256" key="1">
    <source>
        <dbReference type="ARBA" id="ARBA00004123"/>
    </source>
</evidence>
<dbReference type="AlphaFoldDB" id="A0A072PRJ2"/>
<dbReference type="GO" id="GO:0006357">
    <property type="term" value="P:regulation of transcription by RNA polymerase II"/>
    <property type="evidence" value="ECO:0007669"/>
    <property type="project" value="TreeGrafter"/>
</dbReference>
<keyword evidence="4" id="KW-0804">Transcription</keyword>
<dbReference type="GO" id="GO:0005634">
    <property type="term" value="C:nucleus"/>
    <property type="evidence" value="ECO:0007669"/>
    <property type="project" value="UniProtKB-SubCell"/>
</dbReference>
<comment type="subcellular location">
    <subcellularLocation>
        <location evidence="1">Nucleus</location>
    </subcellularLocation>
</comment>
<dbReference type="GO" id="GO:0000124">
    <property type="term" value="C:SAGA complex"/>
    <property type="evidence" value="ECO:0007669"/>
    <property type="project" value="TreeGrafter"/>
</dbReference>
<dbReference type="GeneID" id="25275276"/>
<feature type="compositionally biased region" description="Low complexity" evidence="6">
    <location>
        <begin position="184"/>
        <end position="218"/>
    </location>
</feature>
<dbReference type="GO" id="GO:0003713">
    <property type="term" value="F:transcription coactivator activity"/>
    <property type="evidence" value="ECO:0007669"/>
    <property type="project" value="TreeGrafter"/>
</dbReference>
<dbReference type="Pfam" id="PF10198">
    <property type="entry name" value="Ada3"/>
    <property type="match status" value="1"/>
</dbReference>
<feature type="compositionally biased region" description="Basic and acidic residues" evidence="6">
    <location>
        <begin position="150"/>
        <end position="168"/>
    </location>
</feature>
<evidence type="ECO:0000256" key="4">
    <source>
        <dbReference type="ARBA" id="ARBA00023163"/>
    </source>
</evidence>
<organism evidence="7 8">
    <name type="scientific">Exophiala aquamarina CBS 119918</name>
    <dbReference type="NCBI Taxonomy" id="1182545"/>
    <lineage>
        <taxon>Eukaryota</taxon>
        <taxon>Fungi</taxon>
        <taxon>Dikarya</taxon>
        <taxon>Ascomycota</taxon>
        <taxon>Pezizomycotina</taxon>
        <taxon>Eurotiomycetes</taxon>
        <taxon>Chaetothyriomycetidae</taxon>
        <taxon>Chaetothyriales</taxon>
        <taxon>Herpotrichiellaceae</taxon>
        <taxon>Exophiala</taxon>
    </lineage>
</organism>
<comment type="similarity">
    <text evidence="2">Belongs to the NGG1 family.</text>
</comment>
<keyword evidence="5" id="KW-0539">Nucleus</keyword>
<gene>
    <name evidence="7" type="ORF">A1O9_00324</name>
</gene>
<dbReference type="InterPro" id="IPR019340">
    <property type="entry name" value="Histone_AcTrfase_su3"/>
</dbReference>
<dbReference type="PANTHER" id="PTHR13556">
    <property type="entry name" value="TRANSCRIPTIONAL ADAPTER 3-RELATED"/>
    <property type="match status" value="1"/>
</dbReference>
<dbReference type="OrthoDB" id="1232at2759"/>
<feature type="region of interest" description="Disordered" evidence="6">
    <location>
        <begin position="562"/>
        <end position="597"/>
    </location>
</feature>
<evidence type="ECO:0000313" key="8">
    <source>
        <dbReference type="Proteomes" id="UP000027920"/>
    </source>
</evidence>
<feature type="region of interest" description="Disordered" evidence="6">
    <location>
        <begin position="1"/>
        <end position="42"/>
    </location>
</feature>
<dbReference type="HOGENOM" id="CLU_016102_0_0_1"/>
<protein>
    <recommendedName>
        <fullName evidence="9">Transcriptional adapter 3</fullName>
    </recommendedName>
</protein>
<dbReference type="Proteomes" id="UP000027920">
    <property type="component" value="Unassembled WGS sequence"/>
</dbReference>
<reference evidence="7 8" key="1">
    <citation type="submission" date="2013-03" db="EMBL/GenBank/DDBJ databases">
        <title>The Genome Sequence of Exophiala aquamarina CBS 119918.</title>
        <authorList>
            <consortium name="The Broad Institute Genomics Platform"/>
            <person name="Cuomo C."/>
            <person name="de Hoog S."/>
            <person name="Gorbushina A."/>
            <person name="Walker B."/>
            <person name="Young S.K."/>
            <person name="Zeng Q."/>
            <person name="Gargeya S."/>
            <person name="Fitzgerald M."/>
            <person name="Haas B."/>
            <person name="Abouelleil A."/>
            <person name="Allen A.W."/>
            <person name="Alvarado L."/>
            <person name="Arachchi H.M."/>
            <person name="Berlin A.M."/>
            <person name="Chapman S.B."/>
            <person name="Gainer-Dewar J."/>
            <person name="Goldberg J."/>
            <person name="Griggs A."/>
            <person name="Gujja S."/>
            <person name="Hansen M."/>
            <person name="Howarth C."/>
            <person name="Imamovic A."/>
            <person name="Ireland A."/>
            <person name="Larimer J."/>
            <person name="McCowan C."/>
            <person name="Murphy C."/>
            <person name="Pearson M."/>
            <person name="Poon T.W."/>
            <person name="Priest M."/>
            <person name="Roberts A."/>
            <person name="Saif S."/>
            <person name="Shea T."/>
            <person name="Sisk P."/>
            <person name="Sykes S."/>
            <person name="Wortman J."/>
            <person name="Nusbaum C."/>
            <person name="Birren B."/>
        </authorList>
    </citation>
    <scope>NUCLEOTIDE SEQUENCE [LARGE SCALE GENOMIC DNA]</scope>
    <source>
        <strain evidence="7 8">CBS 119918</strain>
    </source>
</reference>
<name>A0A072PRJ2_9EURO</name>
<dbReference type="VEuPathDB" id="FungiDB:A1O9_00324"/>
<dbReference type="RefSeq" id="XP_013264942.1">
    <property type="nucleotide sequence ID" value="XM_013409488.1"/>
</dbReference>
<dbReference type="EMBL" id="AMGV01000001">
    <property type="protein sequence ID" value="KEF62352.1"/>
    <property type="molecule type" value="Genomic_DNA"/>
</dbReference>
<feature type="region of interest" description="Disordered" evidence="6">
    <location>
        <begin position="111"/>
        <end position="248"/>
    </location>
</feature>
<evidence type="ECO:0000256" key="6">
    <source>
        <dbReference type="SAM" id="MobiDB-lite"/>
    </source>
</evidence>
<keyword evidence="3" id="KW-0805">Transcription regulation</keyword>
<evidence type="ECO:0000256" key="2">
    <source>
        <dbReference type="ARBA" id="ARBA00005330"/>
    </source>
</evidence>
<sequence>MPSLASAGKGKGKKQDARRSRSRNTTPSSVISAGTAPIGATTTPLLDLDLNKLLVPSKPNYAEATDYLDSHGAKVEPKLLHDIIEQLKHLSESAEKRIESCEKAIRLIHEQKKELESDQQDRERQAEHARRQKARKEESQKNTKAKKRKDRAETLDSVEIKREDEPVKVKPGRATGTPGPVDSPSPSKKTKLSPGTSSLSEVADSPVAAAASAHPSPAKSDVSMSDAEENPASHGKPPIPQQGFFPDPLAPDPIIYHIRDITPDMSDTEKKEIYSVTSYPKTDLSDQIAGVPPDKDFSNAKPSNQVTANTFLTFVEPYVRPLTEEDMAWLRERGDRVTPFLAVPRGKRHYTEIWAEEDGTVLVDNSHDKLPANHPRGSVEQINDDNLSSDQVSTGPLASRLLSLLKFEHRPPTSESANGVNELNTFMDGNDTMDLDGLTNGHDNTEKPLAPASAIADMTGSKSSASQRLDYVQTEDRLKNELRHIGFLGQDENPDYDAHHDDDISERMRLLQAELRRVMIVNGARKARLLDLAKERLAYQEYSTIHEDLDSQVQQAYLKRTRTLGKSKKGGPGANKPRPGSHNTAGHGTAMSVNRARDIGDNARMLMDRRKRWESCIGPVFKDMKHGIPEPGNSIWDPKIMEAYEKAEIEALDEELAE</sequence>
<accession>A0A072PRJ2</accession>
<proteinExistence type="inferred from homology"/>
<feature type="compositionally biased region" description="Basic and acidic residues" evidence="6">
    <location>
        <begin position="111"/>
        <end position="141"/>
    </location>
</feature>
<evidence type="ECO:0008006" key="9">
    <source>
        <dbReference type="Google" id="ProtNLM"/>
    </source>
</evidence>
<evidence type="ECO:0000256" key="3">
    <source>
        <dbReference type="ARBA" id="ARBA00023015"/>
    </source>
</evidence>
<keyword evidence="8" id="KW-1185">Reference proteome</keyword>
<evidence type="ECO:0000256" key="5">
    <source>
        <dbReference type="ARBA" id="ARBA00023242"/>
    </source>
</evidence>
<evidence type="ECO:0000313" key="7">
    <source>
        <dbReference type="EMBL" id="KEF62352.1"/>
    </source>
</evidence>
<comment type="caution">
    <text evidence="7">The sequence shown here is derived from an EMBL/GenBank/DDBJ whole genome shotgun (WGS) entry which is preliminary data.</text>
</comment>
<feature type="compositionally biased region" description="Low complexity" evidence="6">
    <location>
        <begin position="23"/>
        <end position="42"/>
    </location>
</feature>
<dbReference type="PANTHER" id="PTHR13556:SF2">
    <property type="entry name" value="TRANSCRIPTIONAL ADAPTER 3"/>
    <property type="match status" value="1"/>
</dbReference>